<dbReference type="AlphaFoldDB" id="A0AAV7NL07"/>
<dbReference type="EMBL" id="JANPWB010000012">
    <property type="protein sequence ID" value="KAJ1116204.1"/>
    <property type="molecule type" value="Genomic_DNA"/>
</dbReference>
<accession>A0AAV7NL07</accession>
<name>A0AAV7NL07_PLEWA</name>
<evidence type="ECO:0000256" key="1">
    <source>
        <dbReference type="SAM" id="MobiDB-lite"/>
    </source>
</evidence>
<evidence type="ECO:0000313" key="2">
    <source>
        <dbReference type="EMBL" id="KAJ1116204.1"/>
    </source>
</evidence>
<reference evidence="2" key="1">
    <citation type="journal article" date="2022" name="bioRxiv">
        <title>Sequencing and chromosome-scale assembly of the giantPleurodeles waltlgenome.</title>
        <authorList>
            <person name="Brown T."/>
            <person name="Elewa A."/>
            <person name="Iarovenko S."/>
            <person name="Subramanian E."/>
            <person name="Araus A.J."/>
            <person name="Petzold A."/>
            <person name="Susuki M."/>
            <person name="Suzuki K.-i.T."/>
            <person name="Hayashi T."/>
            <person name="Toyoda A."/>
            <person name="Oliveira C."/>
            <person name="Osipova E."/>
            <person name="Leigh N.D."/>
            <person name="Simon A."/>
            <person name="Yun M.H."/>
        </authorList>
    </citation>
    <scope>NUCLEOTIDE SEQUENCE</scope>
    <source>
        <strain evidence="2">20211129_DDA</strain>
        <tissue evidence="2">Liver</tissue>
    </source>
</reference>
<organism evidence="2 3">
    <name type="scientific">Pleurodeles waltl</name>
    <name type="common">Iberian ribbed newt</name>
    <dbReference type="NCBI Taxonomy" id="8319"/>
    <lineage>
        <taxon>Eukaryota</taxon>
        <taxon>Metazoa</taxon>
        <taxon>Chordata</taxon>
        <taxon>Craniata</taxon>
        <taxon>Vertebrata</taxon>
        <taxon>Euteleostomi</taxon>
        <taxon>Amphibia</taxon>
        <taxon>Batrachia</taxon>
        <taxon>Caudata</taxon>
        <taxon>Salamandroidea</taxon>
        <taxon>Salamandridae</taxon>
        <taxon>Pleurodelinae</taxon>
        <taxon>Pleurodeles</taxon>
    </lineage>
</organism>
<feature type="region of interest" description="Disordered" evidence="1">
    <location>
        <begin position="1"/>
        <end position="84"/>
    </location>
</feature>
<protein>
    <submittedName>
        <fullName evidence="2">Uncharacterized protein</fullName>
    </submittedName>
</protein>
<keyword evidence="3" id="KW-1185">Reference proteome</keyword>
<feature type="compositionally biased region" description="Pro residues" evidence="1">
    <location>
        <begin position="11"/>
        <end position="22"/>
    </location>
</feature>
<feature type="compositionally biased region" description="Pro residues" evidence="1">
    <location>
        <begin position="32"/>
        <end position="45"/>
    </location>
</feature>
<dbReference type="Proteomes" id="UP001066276">
    <property type="component" value="Chromosome 8"/>
</dbReference>
<proteinExistence type="predicted"/>
<comment type="caution">
    <text evidence="2">The sequence shown here is derived from an EMBL/GenBank/DDBJ whole genome shotgun (WGS) entry which is preliminary data.</text>
</comment>
<gene>
    <name evidence="2" type="ORF">NDU88_004422</name>
</gene>
<sequence length="84" mass="8796">MQTRHIMIEKPNPPKNPRPPLPARTLSAGIPAHPPPPPPSKPTSGPPTNDAQMTWVDSGGRTTIGGCDRHGRQVGPTATSAHIG</sequence>
<evidence type="ECO:0000313" key="3">
    <source>
        <dbReference type="Proteomes" id="UP001066276"/>
    </source>
</evidence>